<dbReference type="Pfam" id="PF09950">
    <property type="entry name" value="Major_capside"/>
    <property type="match status" value="1"/>
</dbReference>
<dbReference type="Proteomes" id="UP000317930">
    <property type="component" value="Segment"/>
</dbReference>
<reference evidence="1 2" key="1">
    <citation type="submission" date="2019-04" db="EMBL/GenBank/DDBJ databases">
        <title>Complete genome sequence of Pantoea sp. infecting bacteriophage vB_PagM_AAM37.</title>
        <authorList>
            <person name="Truncaite L."/>
            <person name="Simoliuniene M."/>
            <person name="Zajanckauskaite A."/>
            <person name="Meskys R."/>
            <person name="Simoliunas E."/>
        </authorList>
    </citation>
    <scope>NUCLEOTIDE SEQUENCE [LARGE SCALE GENOMIC DNA]</scope>
    <source>
        <strain evidence="1">AAM37</strain>
    </source>
</reference>
<keyword evidence="2" id="KW-1185">Reference proteome</keyword>
<accession>A0A513ZY96</accession>
<proteinExistence type="predicted"/>
<evidence type="ECO:0000313" key="1">
    <source>
        <dbReference type="EMBL" id="QDH45680.1"/>
    </source>
</evidence>
<evidence type="ECO:0000313" key="2">
    <source>
        <dbReference type="Proteomes" id="UP000317930"/>
    </source>
</evidence>
<name>A0A513ZY96_9CAUD</name>
<protein>
    <submittedName>
        <fullName evidence="1">Major capsid protein</fullName>
    </submittedName>
</protein>
<gene>
    <name evidence="1" type="ORF">AAM37_gp09</name>
</gene>
<sequence>MHERYDEFDLETIIAQAMANGQRMDEGQSIFLARQLDYLKTKAYEVEYGPMSALSIFPVTNELPDDVRTFTYGIWDAVGMAKIIADYSDDLPSVDANYREETGRIWRLGDSYHYSLDELKAAQRTGRDLSARKATAARKAFDTKVNDLVWLGDADHQILGLFEQPNVPLIASAGWTTAAIAVQELQAAVDGIATVTKGNHRANRIVIPPSVNKVLSALIPNTQMTYGDLFNKTNPNLQWEQAYELENIDGSNKRGVLVFEYDADNMSIELPEEFNQLPPQARNLHWQVPCTGKATGLTIYRPLTMQFITGV</sequence>
<organism evidence="1 2">
    <name type="scientific">Pantoea phage vB_PagM_AAM37</name>
    <dbReference type="NCBI Taxonomy" id="2588093"/>
    <lineage>
        <taxon>Viruses</taxon>
        <taxon>Duplodnaviria</taxon>
        <taxon>Heunggongvirae</taxon>
        <taxon>Uroviricota</taxon>
        <taxon>Caudoviricetes</taxon>
        <taxon>Dibbivirus</taxon>
        <taxon>Dibbivirus AAM37</taxon>
    </lineage>
</organism>
<dbReference type="EMBL" id="MK798143">
    <property type="protein sequence ID" value="QDH45680.1"/>
    <property type="molecule type" value="Genomic_DNA"/>
</dbReference>
<dbReference type="PIRSF" id="PIRSF029202">
    <property type="entry name" value="UCP029202"/>
    <property type="match status" value="1"/>
</dbReference>
<dbReference type="Gene3D" id="3.30.2400.30">
    <property type="match status" value="1"/>
</dbReference>
<dbReference type="InterPro" id="IPR020049">
    <property type="entry name" value="Major_capsid-like"/>
</dbReference>